<evidence type="ECO:0000256" key="1">
    <source>
        <dbReference type="SAM" id="MobiDB-lite"/>
    </source>
</evidence>
<evidence type="ECO:0008006" key="4">
    <source>
        <dbReference type="Google" id="ProtNLM"/>
    </source>
</evidence>
<evidence type="ECO:0000313" key="2">
    <source>
        <dbReference type="EMBL" id="GIL81424.1"/>
    </source>
</evidence>
<comment type="caution">
    <text evidence="2">The sequence shown here is derived from an EMBL/GenBank/DDBJ whole genome shotgun (WGS) entry which is preliminary data.</text>
</comment>
<feature type="compositionally biased region" description="Gly residues" evidence="1">
    <location>
        <begin position="531"/>
        <end position="540"/>
    </location>
</feature>
<feature type="non-terminal residue" evidence="2">
    <location>
        <position position="1159"/>
    </location>
</feature>
<dbReference type="OrthoDB" id="553246at2759"/>
<dbReference type="AlphaFoldDB" id="A0A8J4CGT6"/>
<organism evidence="2 3">
    <name type="scientific">Volvox reticuliferus</name>
    <dbReference type="NCBI Taxonomy" id="1737510"/>
    <lineage>
        <taxon>Eukaryota</taxon>
        <taxon>Viridiplantae</taxon>
        <taxon>Chlorophyta</taxon>
        <taxon>core chlorophytes</taxon>
        <taxon>Chlorophyceae</taxon>
        <taxon>CS clade</taxon>
        <taxon>Chlamydomonadales</taxon>
        <taxon>Volvocaceae</taxon>
        <taxon>Volvox</taxon>
    </lineage>
</organism>
<dbReference type="Proteomes" id="UP000747110">
    <property type="component" value="Unassembled WGS sequence"/>
</dbReference>
<dbReference type="EMBL" id="BNCP01000021">
    <property type="protein sequence ID" value="GIL81424.1"/>
    <property type="molecule type" value="Genomic_DNA"/>
</dbReference>
<protein>
    <recommendedName>
        <fullName evidence="4">DUF3730 domain-containing protein</fullName>
    </recommendedName>
</protein>
<dbReference type="InterPro" id="IPR045163">
    <property type="entry name" value="Focadhesin/RST1"/>
</dbReference>
<name>A0A8J4CGT6_9CHLO</name>
<gene>
    <name evidence="2" type="ORF">Vretifemale_10446</name>
</gene>
<evidence type="ECO:0000313" key="3">
    <source>
        <dbReference type="Proteomes" id="UP000747110"/>
    </source>
</evidence>
<feature type="compositionally biased region" description="Gly residues" evidence="1">
    <location>
        <begin position="515"/>
        <end position="524"/>
    </location>
</feature>
<accession>A0A8J4CGT6</accession>
<keyword evidence="3" id="KW-1185">Reference proteome</keyword>
<dbReference type="GO" id="GO:0060147">
    <property type="term" value="P:regulation of post-transcriptional gene silencing"/>
    <property type="evidence" value="ECO:0007669"/>
    <property type="project" value="InterPro"/>
</dbReference>
<dbReference type="PANTHER" id="PTHR16212">
    <property type="entry name" value="FOCADHESIN FAMILY MEMBER"/>
    <property type="match status" value="1"/>
</dbReference>
<sequence>AVVTGAAAPAAVLEGVGLAAGAFCVTAEGLPEVDVSFLTTKLLQQVQSGRSSGISRSSLLGAALAASRLHPTDWAARQQVLGELRAQLLAGPTAVVRSAAATALAVLAGSLAADPAIYIRMGGGSDGNVGDGGGGSHHSRELMAVAEAVSCLIAALGALCPALAAPLADLATHGMPPGWPSPEGAAFVKGPRPLKDEVDEQEVLPGTAVSLASLLCDVNRAHGLPTGALSHFLSALTQVITAAATAAGDGDCNNDHCSGASASATVTMAALESTAVLAPEIIRYQQMQASELSYVIRTVRELMRPHAEVEGETCGSRGSSVPVSGNGGDGRVRGAAAYCLACVAVAALRQGLLTPELISELGLSPAASAPASAAPSLRPGSEGAGPTTVLLAIVSELEEQACGGSSCGSGAATANKGQYMVAARMGAVAGLAAVLVPPPSSLVDALAPIPASALSTGLMAQPEHLAPAKAAVRALERLATTDTDPWVSAAAAFHLAAVSAAVEAAEDNGEDSMGPSGGGDGGAAGTAAAGAGTGGAGDGPGRASASTAGGGGGRAGSSGPKPLSLYPLEGAVRPLVTALTDGCRHSSLHLTSLPDTLLALAAAPALPAADWPTVCRTLLAKASGTAEDPNTAAAGVRLLAATLLLALAHGSIPSLGLGALLEELVAPTRFAALPAAVQGLILVRLPALLRSLTPKRSAAVVQGLPGLLATSARKLPPAGLTFDSTDGGGAGGAGFPWSFPAGLDEPTLQLLWLRRIRQSLSGPGVAGPEGGGVSSSTANDECFGAASWLSAHCWLGLLAVCRGWQAKDAALTHRDVTQATHTTIAELASKLPALPPLQPGEAAQLMAWAAAPWVAVTSGSGGGDDWESYGSSGRPLAAEVAVLNPVADRGGGGGGEGPESAARAAVTLWSLAACCLRCLRPEFLTTQVLTAQALTAETLTAQAVTAETLASLQLRCVLVASGHVSYRELMPVRTAAASAAVSAAGHVYGDPLLTPLSLALASTPQAFQVQVLLQTLDAARTAPQPGPSLELGAALVAAALGYATSAASAAAPELCVALSSRRAALECLPYTLPRLLSRSPWSSSCEAVAQALLAVAREGLRRGVQGPVVGVSKEADQAGDIVLTCLWALRDVLPAYTHDQLHATLTWQTLARVVDIVEV</sequence>
<feature type="region of interest" description="Disordered" evidence="1">
    <location>
        <begin position="506"/>
        <end position="562"/>
    </location>
</feature>
<proteinExistence type="predicted"/>
<reference evidence="2" key="1">
    <citation type="journal article" date="2021" name="Proc. Natl. Acad. Sci. U.S.A.">
        <title>Three genomes in the algal genus Volvox reveal the fate of a haploid sex-determining region after a transition to homothallism.</title>
        <authorList>
            <person name="Yamamoto K."/>
            <person name="Hamaji T."/>
            <person name="Kawai-Toyooka H."/>
            <person name="Matsuzaki R."/>
            <person name="Takahashi F."/>
            <person name="Nishimura Y."/>
            <person name="Kawachi M."/>
            <person name="Noguchi H."/>
            <person name="Minakuchi Y."/>
            <person name="Umen J.G."/>
            <person name="Toyoda A."/>
            <person name="Nozaki H."/>
        </authorList>
    </citation>
    <scope>NUCLEOTIDE SEQUENCE</scope>
    <source>
        <strain evidence="2">NIES-3786</strain>
    </source>
</reference>
<dbReference type="PANTHER" id="PTHR16212:SF4">
    <property type="entry name" value="FOCADHESIN"/>
    <property type="match status" value="1"/>
</dbReference>